<keyword evidence="5" id="KW-1185">Reference proteome</keyword>
<gene>
    <name evidence="4" type="ORF">GCM10011401_11130</name>
</gene>
<dbReference type="AlphaFoldDB" id="A0A917APH4"/>
<organism evidence="4 5">
    <name type="scientific">Nesterenkonia cremea</name>
    <dbReference type="NCBI Taxonomy" id="1882340"/>
    <lineage>
        <taxon>Bacteria</taxon>
        <taxon>Bacillati</taxon>
        <taxon>Actinomycetota</taxon>
        <taxon>Actinomycetes</taxon>
        <taxon>Micrococcales</taxon>
        <taxon>Micrococcaceae</taxon>
        <taxon>Nesterenkonia</taxon>
    </lineage>
</organism>
<dbReference type="PANTHER" id="PTHR43046">
    <property type="entry name" value="GDP-MANNOSE MANNOSYL HYDROLASE"/>
    <property type="match status" value="1"/>
</dbReference>
<dbReference type="InterPro" id="IPR000086">
    <property type="entry name" value="NUDIX_hydrolase_dom"/>
</dbReference>
<dbReference type="PROSITE" id="PS51462">
    <property type="entry name" value="NUDIX"/>
    <property type="match status" value="1"/>
</dbReference>
<reference evidence="4" key="2">
    <citation type="submission" date="2020-09" db="EMBL/GenBank/DDBJ databases">
        <authorList>
            <person name="Sun Q."/>
            <person name="Zhou Y."/>
        </authorList>
    </citation>
    <scope>NUCLEOTIDE SEQUENCE</scope>
    <source>
        <strain evidence="4">CGMCC 1.15388</strain>
    </source>
</reference>
<accession>A0A917APH4</accession>
<dbReference type="InterPro" id="IPR015797">
    <property type="entry name" value="NUDIX_hydrolase-like_dom_sf"/>
</dbReference>
<dbReference type="CDD" id="cd18879">
    <property type="entry name" value="NUDIX_Hydrolase"/>
    <property type="match status" value="1"/>
</dbReference>
<feature type="domain" description="Nudix hydrolase" evidence="3">
    <location>
        <begin position="19"/>
        <end position="157"/>
    </location>
</feature>
<dbReference type="PROSITE" id="PS00893">
    <property type="entry name" value="NUDIX_BOX"/>
    <property type="match status" value="1"/>
</dbReference>
<dbReference type="Proteomes" id="UP000633136">
    <property type="component" value="Unassembled WGS sequence"/>
</dbReference>
<reference evidence="4" key="1">
    <citation type="journal article" date="2014" name="Int. J. Syst. Evol. Microbiol.">
        <title>Complete genome sequence of Corynebacterium casei LMG S-19264T (=DSM 44701T), isolated from a smear-ripened cheese.</title>
        <authorList>
            <consortium name="US DOE Joint Genome Institute (JGI-PGF)"/>
            <person name="Walter F."/>
            <person name="Albersmeier A."/>
            <person name="Kalinowski J."/>
            <person name="Ruckert C."/>
        </authorList>
    </citation>
    <scope>NUCLEOTIDE SEQUENCE</scope>
    <source>
        <strain evidence="4">CGMCC 1.15388</strain>
    </source>
</reference>
<dbReference type="EMBL" id="BMIS01000004">
    <property type="protein sequence ID" value="GGE65638.1"/>
    <property type="molecule type" value="Genomic_DNA"/>
</dbReference>
<dbReference type="RefSeq" id="WP_188683564.1">
    <property type="nucleotide sequence ID" value="NZ_BMIS01000004.1"/>
</dbReference>
<comment type="cofactor">
    <cofactor evidence="1">
        <name>Mg(2+)</name>
        <dbReference type="ChEBI" id="CHEBI:18420"/>
    </cofactor>
</comment>
<dbReference type="GO" id="GO:0016787">
    <property type="term" value="F:hydrolase activity"/>
    <property type="evidence" value="ECO:0007669"/>
    <property type="project" value="UniProtKB-KW"/>
</dbReference>
<dbReference type="Pfam" id="PF00293">
    <property type="entry name" value="NUDIX"/>
    <property type="match status" value="1"/>
</dbReference>
<name>A0A917APH4_9MICC</name>
<protein>
    <submittedName>
        <fullName evidence="4">MutT/NUDIX-family protein</fullName>
    </submittedName>
</protein>
<dbReference type="PANTHER" id="PTHR43046:SF16">
    <property type="entry name" value="ADP-RIBOSE PYROPHOSPHATASE YJHB-RELATED"/>
    <property type="match status" value="1"/>
</dbReference>
<dbReference type="SUPFAM" id="SSF55811">
    <property type="entry name" value="Nudix"/>
    <property type="match status" value="1"/>
</dbReference>
<dbReference type="Gene3D" id="3.90.79.10">
    <property type="entry name" value="Nucleoside Triphosphate Pyrophosphohydrolase"/>
    <property type="match status" value="1"/>
</dbReference>
<proteinExistence type="predicted"/>
<keyword evidence="2" id="KW-0378">Hydrolase</keyword>
<evidence type="ECO:0000313" key="5">
    <source>
        <dbReference type="Proteomes" id="UP000633136"/>
    </source>
</evidence>
<evidence type="ECO:0000256" key="1">
    <source>
        <dbReference type="ARBA" id="ARBA00001946"/>
    </source>
</evidence>
<dbReference type="InterPro" id="IPR020084">
    <property type="entry name" value="NUDIX_hydrolase_CS"/>
</dbReference>
<sequence length="166" mass="18334">MPTPDYILELRKDLGQKELFLPGVTAVTLRRRDPSGQELPTPEVLLVRRADDGNWSSVAGILEPGEEPGIAAAREVLEETGVTAEPVRVTGVSDHGRVEYPNGDRCAFLDVSFELEFVSGEPYVGDDESVDAGFFPVDDLPQPFLEKHRERIEWALDSGAPARFRT</sequence>
<evidence type="ECO:0000313" key="4">
    <source>
        <dbReference type="EMBL" id="GGE65638.1"/>
    </source>
</evidence>
<evidence type="ECO:0000256" key="2">
    <source>
        <dbReference type="ARBA" id="ARBA00022801"/>
    </source>
</evidence>
<comment type="caution">
    <text evidence="4">The sequence shown here is derived from an EMBL/GenBank/DDBJ whole genome shotgun (WGS) entry which is preliminary data.</text>
</comment>
<evidence type="ECO:0000259" key="3">
    <source>
        <dbReference type="PROSITE" id="PS51462"/>
    </source>
</evidence>